<sequence>MAGWITVFREYPNGEIVALFPEEIMDRRGNCVAYTHVGQHYAAHVNKYAEDHPNTLIIYITVMGVHYLKDEGLNLDNLHNIKWCKTEDIIYLWKRHND</sequence>
<accession>A0A0F9FVJ5</accession>
<reference evidence="1" key="1">
    <citation type="journal article" date="2015" name="Nature">
        <title>Complex archaea that bridge the gap between prokaryotes and eukaryotes.</title>
        <authorList>
            <person name="Spang A."/>
            <person name="Saw J.H."/>
            <person name="Jorgensen S.L."/>
            <person name="Zaremba-Niedzwiedzka K."/>
            <person name="Martijn J."/>
            <person name="Lind A.E."/>
            <person name="van Eijk R."/>
            <person name="Schleper C."/>
            <person name="Guy L."/>
            <person name="Ettema T.J."/>
        </authorList>
    </citation>
    <scope>NUCLEOTIDE SEQUENCE</scope>
</reference>
<protein>
    <submittedName>
        <fullName evidence="1">Uncharacterized protein</fullName>
    </submittedName>
</protein>
<dbReference type="AlphaFoldDB" id="A0A0F9FVJ5"/>
<dbReference type="EMBL" id="LAZR01022314">
    <property type="protein sequence ID" value="KKL82286.1"/>
    <property type="molecule type" value="Genomic_DNA"/>
</dbReference>
<comment type="caution">
    <text evidence="1">The sequence shown here is derived from an EMBL/GenBank/DDBJ whole genome shotgun (WGS) entry which is preliminary data.</text>
</comment>
<organism evidence="1">
    <name type="scientific">marine sediment metagenome</name>
    <dbReference type="NCBI Taxonomy" id="412755"/>
    <lineage>
        <taxon>unclassified sequences</taxon>
        <taxon>metagenomes</taxon>
        <taxon>ecological metagenomes</taxon>
    </lineage>
</organism>
<gene>
    <name evidence="1" type="ORF">LCGC14_1986260</name>
</gene>
<proteinExistence type="predicted"/>
<name>A0A0F9FVJ5_9ZZZZ</name>
<evidence type="ECO:0000313" key="1">
    <source>
        <dbReference type="EMBL" id="KKL82286.1"/>
    </source>
</evidence>